<comment type="similarity">
    <text evidence="2 9">Belongs to the SLC41A transporter family.</text>
</comment>
<comment type="subcellular location">
    <subcellularLocation>
        <location evidence="9">Cell membrane</location>
        <topology evidence="9">Multi-pass membrane protein</topology>
    </subcellularLocation>
    <subcellularLocation>
        <location evidence="1">Membrane</location>
        <topology evidence="1">Multi-pass membrane protein</topology>
    </subcellularLocation>
</comment>
<evidence type="ECO:0000256" key="4">
    <source>
        <dbReference type="ARBA" id="ARBA00022692"/>
    </source>
</evidence>
<evidence type="ECO:0000259" key="10">
    <source>
        <dbReference type="PROSITE" id="PS51371"/>
    </source>
</evidence>
<comment type="function">
    <text evidence="9">Acts as a magnesium transporter.</text>
</comment>
<dbReference type="Proteomes" id="UP000182471">
    <property type="component" value="Unassembled WGS sequence"/>
</dbReference>
<dbReference type="Gene3D" id="1.25.60.10">
    <property type="entry name" value="MgtE N-terminal domain-like"/>
    <property type="match status" value="1"/>
</dbReference>
<dbReference type="Pfam" id="PF00571">
    <property type="entry name" value="CBS"/>
    <property type="match status" value="2"/>
</dbReference>
<dbReference type="EMBL" id="FOGW01000009">
    <property type="protein sequence ID" value="SER75524.1"/>
    <property type="molecule type" value="Genomic_DNA"/>
</dbReference>
<dbReference type="Gene3D" id="3.10.580.10">
    <property type="entry name" value="CBS-domain"/>
    <property type="match status" value="1"/>
</dbReference>
<dbReference type="InterPro" id="IPR006669">
    <property type="entry name" value="MgtE_transporter"/>
</dbReference>
<evidence type="ECO:0000256" key="8">
    <source>
        <dbReference type="PROSITE-ProRule" id="PRU00703"/>
    </source>
</evidence>
<evidence type="ECO:0000313" key="12">
    <source>
        <dbReference type="Proteomes" id="UP000182471"/>
    </source>
</evidence>
<keyword evidence="12" id="KW-1185">Reference proteome</keyword>
<dbReference type="SMART" id="SM00924">
    <property type="entry name" value="MgtE_N"/>
    <property type="match status" value="1"/>
</dbReference>
<dbReference type="Gene3D" id="1.10.357.20">
    <property type="entry name" value="SLC41 divalent cation transporters, integral membrane domain"/>
    <property type="match status" value="1"/>
</dbReference>
<dbReference type="GO" id="GO:0005886">
    <property type="term" value="C:plasma membrane"/>
    <property type="evidence" value="ECO:0007669"/>
    <property type="project" value="UniProtKB-SubCell"/>
</dbReference>
<evidence type="ECO:0000256" key="2">
    <source>
        <dbReference type="ARBA" id="ARBA00009749"/>
    </source>
</evidence>
<dbReference type="PANTHER" id="PTHR43773:SF1">
    <property type="entry name" value="MAGNESIUM TRANSPORTER MGTE"/>
    <property type="match status" value="1"/>
</dbReference>
<dbReference type="PROSITE" id="PS51371">
    <property type="entry name" value="CBS"/>
    <property type="match status" value="2"/>
</dbReference>
<proteinExistence type="inferred from homology"/>
<dbReference type="InterPro" id="IPR038076">
    <property type="entry name" value="MgtE_N_sf"/>
</dbReference>
<dbReference type="SUPFAM" id="SSF54631">
    <property type="entry name" value="CBS-domain pair"/>
    <property type="match status" value="1"/>
</dbReference>
<gene>
    <name evidence="11" type="ORF">SAMN02910429_00977</name>
</gene>
<dbReference type="OrthoDB" id="9790355at2"/>
<keyword evidence="3 9" id="KW-0813">Transport</keyword>
<feature type="domain" description="CBS" evidence="10">
    <location>
        <begin position="147"/>
        <end position="210"/>
    </location>
</feature>
<feature type="transmembrane region" description="Helical" evidence="9">
    <location>
        <begin position="293"/>
        <end position="317"/>
    </location>
</feature>
<protein>
    <recommendedName>
        <fullName evidence="9">Magnesium transporter MgtE</fullName>
    </recommendedName>
</protein>
<dbReference type="SUPFAM" id="SSF158791">
    <property type="entry name" value="MgtE N-terminal domain-like"/>
    <property type="match status" value="1"/>
</dbReference>
<comment type="subunit">
    <text evidence="9">Homodimer.</text>
</comment>
<feature type="transmembrane region" description="Helical" evidence="9">
    <location>
        <begin position="370"/>
        <end position="391"/>
    </location>
</feature>
<feature type="domain" description="CBS" evidence="10">
    <location>
        <begin position="211"/>
        <end position="267"/>
    </location>
</feature>
<organism evidence="11 12">
    <name type="scientific">Lachnobacterium bovis</name>
    <dbReference type="NCBI Taxonomy" id="140626"/>
    <lineage>
        <taxon>Bacteria</taxon>
        <taxon>Bacillati</taxon>
        <taxon>Bacillota</taxon>
        <taxon>Clostridia</taxon>
        <taxon>Lachnospirales</taxon>
        <taxon>Lachnospiraceae</taxon>
        <taxon>Lachnobacterium</taxon>
    </lineage>
</organism>
<evidence type="ECO:0000256" key="7">
    <source>
        <dbReference type="ARBA" id="ARBA00023136"/>
    </source>
</evidence>
<dbReference type="InterPro" id="IPR006667">
    <property type="entry name" value="SLC41_membr_dom"/>
</dbReference>
<evidence type="ECO:0000256" key="9">
    <source>
        <dbReference type="RuleBase" id="RU362011"/>
    </source>
</evidence>
<feature type="transmembrane region" description="Helical" evidence="9">
    <location>
        <begin position="449"/>
        <end position="468"/>
    </location>
</feature>
<keyword evidence="8" id="KW-0129">CBS domain</keyword>
<evidence type="ECO:0000256" key="3">
    <source>
        <dbReference type="ARBA" id="ARBA00022448"/>
    </source>
</evidence>
<keyword evidence="6 9" id="KW-1133">Transmembrane helix</keyword>
<dbReference type="InterPro" id="IPR046342">
    <property type="entry name" value="CBS_dom_sf"/>
</dbReference>
<dbReference type="RefSeq" id="WP_022748497.1">
    <property type="nucleotide sequence ID" value="NZ_FOGW01000009.1"/>
</dbReference>
<comment type="caution">
    <text evidence="9">Lacks conserved residue(s) required for the propagation of feature annotation.</text>
</comment>
<dbReference type="Pfam" id="PF01769">
    <property type="entry name" value="MgtE"/>
    <property type="match status" value="1"/>
</dbReference>
<sequence length="472" mass="52727">MTSVNEVLKDNDKFKINYQDEILSLIRSKSSPRVVKDKLTEYHASDIADVIEVCNFKEREMFYRLLDMQSLADVFEYLENASELLEEIDIQKAARILELVDADDAVDILKDADPKMRKAWLSLMNKEHLKTINVFYSYEEDEIGSRMSTNFVTLYCKLSIKEAMTSIIKQAKSHDNISNIFVLDENEIYYGTISLNELIIAREDDELIDIISTSYPYVYSDEKIDDCIENLKDYSEKSIPVLSDENKVLGVITAQDLIEVVDDEMGEDYAKFAGLTAEEDLKEPILESVRKRLPWLVLLLGLGLVVSSVVGLFEAVVSQLTMIICFQSLILDMSGNVGTQSLAVTIRVLMDEQLTGKKQLGLILKEMKVGLLNGLLLGSLSFVGIGLYIALFKKTVLVTAFSISACIGTALLLAMIISSLVGTIIPIVFKKIGVDPAVASGPLITTVNDLVAVVTYYGLTWIFIINIMHITC</sequence>
<dbReference type="GO" id="GO:0015095">
    <property type="term" value="F:magnesium ion transmembrane transporter activity"/>
    <property type="evidence" value="ECO:0007669"/>
    <property type="project" value="UniProtKB-UniRule"/>
</dbReference>
<keyword evidence="9" id="KW-1003">Cell membrane</keyword>
<dbReference type="InterPro" id="IPR006668">
    <property type="entry name" value="Mg_transptr_MgtE_intracell_dom"/>
</dbReference>
<feature type="transmembrane region" description="Helical" evidence="9">
    <location>
        <begin position="403"/>
        <end position="429"/>
    </location>
</feature>
<dbReference type="InterPro" id="IPR036739">
    <property type="entry name" value="SLC41_membr_dom_sf"/>
</dbReference>
<evidence type="ECO:0000256" key="6">
    <source>
        <dbReference type="ARBA" id="ARBA00022989"/>
    </source>
</evidence>
<dbReference type="Pfam" id="PF03448">
    <property type="entry name" value="MgtE_N"/>
    <property type="match status" value="1"/>
</dbReference>
<dbReference type="SUPFAM" id="SSF161093">
    <property type="entry name" value="MgtE membrane domain-like"/>
    <property type="match status" value="1"/>
</dbReference>
<reference evidence="12" key="1">
    <citation type="submission" date="2016-10" db="EMBL/GenBank/DDBJ databases">
        <authorList>
            <person name="Varghese N."/>
            <person name="Submissions S."/>
        </authorList>
    </citation>
    <scope>NUCLEOTIDE SEQUENCE [LARGE SCALE GENOMIC DNA]</scope>
    <source>
        <strain evidence="12">S1b</strain>
    </source>
</reference>
<keyword evidence="5 9" id="KW-0460">Magnesium</keyword>
<accession>A0A1H9RSF8</accession>
<keyword evidence="4 9" id="KW-0812">Transmembrane</keyword>
<dbReference type="PANTHER" id="PTHR43773">
    <property type="entry name" value="MAGNESIUM TRANSPORTER MGTE"/>
    <property type="match status" value="1"/>
</dbReference>
<name>A0A1H9RSF8_9FIRM</name>
<dbReference type="InterPro" id="IPR000644">
    <property type="entry name" value="CBS_dom"/>
</dbReference>
<evidence type="ECO:0000256" key="5">
    <source>
        <dbReference type="ARBA" id="ARBA00022842"/>
    </source>
</evidence>
<evidence type="ECO:0000313" key="11">
    <source>
        <dbReference type="EMBL" id="SER75524.1"/>
    </source>
</evidence>
<keyword evidence="7 9" id="KW-0472">Membrane</keyword>
<dbReference type="GO" id="GO:0046872">
    <property type="term" value="F:metal ion binding"/>
    <property type="evidence" value="ECO:0007669"/>
    <property type="project" value="UniProtKB-KW"/>
</dbReference>
<dbReference type="NCBIfam" id="TIGR00400">
    <property type="entry name" value="mgtE"/>
    <property type="match status" value="1"/>
</dbReference>
<evidence type="ECO:0000256" key="1">
    <source>
        <dbReference type="ARBA" id="ARBA00004141"/>
    </source>
</evidence>
<dbReference type="AlphaFoldDB" id="A0A1H9RSF8"/>
<keyword evidence="9" id="KW-0479">Metal-binding</keyword>